<dbReference type="Proteomes" id="UP001239019">
    <property type="component" value="Unassembled WGS sequence"/>
</dbReference>
<gene>
    <name evidence="1" type="ORF">RBH19_09015</name>
</gene>
<dbReference type="EMBL" id="JAVDDT010000005">
    <property type="protein sequence ID" value="MDQ2070014.1"/>
    <property type="molecule type" value="Genomic_DNA"/>
</dbReference>
<organism evidence="1 2">
    <name type="scientific">Natronospira bacteriovora</name>
    <dbReference type="NCBI Taxonomy" id="3069753"/>
    <lineage>
        <taxon>Bacteria</taxon>
        <taxon>Pseudomonadati</taxon>
        <taxon>Pseudomonadota</taxon>
        <taxon>Gammaproteobacteria</taxon>
        <taxon>Natronospirales</taxon>
        <taxon>Natronospiraceae</taxon>
        <taxon>Natronospira</taxon>
    </lineage>
</organism>
<dbReference type="InterPro" id="IPR009050">
    <property type="entry name" value="Globin-like_sf"/>
</dbReference>
<dbReference type="Gene3D" id="1.10.490.10">
    <property type="entry name" value="Globins"/>
    <property type="match status" value="1"/>
</dbReference>
<reference evidence="1 2" key="1">
    <citation type="submission" date="2023-08" db="EMBL/GenBank/DDBJ databases">
        <title>Whole-genome sequencing of halo(alkali)philic microorganisms from hypersaline lakes.</title>
        <authorList>
            <person name="Sorokin D.Y."/>
            <person name="Abbas B."/>
            <person name="Merkel A.Y."/>
        </authorList>
    </citation>
    <scope>NUCLEOTIDE SEQUENCE [LARGE SCALE GENOMIC DNA]</scope>
    <source>
        <strain evidence="1 2">AB-CW4</strain>
    </source>
</reference>
<evidence type="ECO:0000313" key="1">
    <source>
        <dbReference type="EMBL" id="MDQ2070014.1"/>
    </source>
</evidence>
<proteinExistence type="predicted"/>
<comment type="caution">
    <text evidence="1">The sequence shown here is derived from an EMBL/GenBank/DDBJ whole genome shotgun (WGS) entry which is preliminary data.</text>
</comment>
<sequence length="134" mass="15270">MDQFADVQQSFGRCLRGNNRFVDDFYRRLLGSDERIATMFASTDWTLQNKAIRRGISLAITFAGTPVAARRQVREMAEVHSRGGRAPITPELYEHWIESLILTVQASDPDYSPSLGKRWRTALEPAIGFMQNSY</sequence>
<dbReference type="SUPFAM" id="SSF46458">
    <property type="entry name" value="Globin-like"/>
    <property type="match status" value="1"/>
</dbReference>
<name>A0ABU0W7K9_9GAMM</name>
<protein>
    <submittedName>
        <fullName evidence="1">Globin</fullName>
    </submittedName>
</protein>
<dbReference type="InterPro" id="IPR012292">
    <property type="entry name" value="Globin/Proto"/>
</dbReference>
<evidence type="ECO:0000313" key="2">
    <source>
        <dbReference type="Proteomes" id="UP001239019"/>
    </source>
</evidence>
<dbReference type="RefSeq" id="WP_306728513.1">
    <property type="nucleotide sequence ID" value="NZ_JAVDDT010000005.1"/>
</dbReference>
<accession>A0ABU0W7K9</accession>
<dbReference type="InterPro" id="IPR044399">
    <property type="entry name" value="Mb-like_M"/>
</dbReference>
<dbReference type="CDD" id="cd01040">
    <property type="entry name" value="Mb-like"/>
    <property type="match status" value="1"/>
</dbReference>
<keyword evidence="2" id="KW-1185">Reference proteome</keyword>